<feature type="compositionally biased region" description="Low complexity" evidence="1">
    <location>
        <begin position="647"/>
        <end position="674"/>
    </location>
</feature>
<organism evidence="2">
    <name type="scientific">uncultured Solirubrobacteraceae bacterium</name>
    <dbReference type="NCBI Taxonomy" id="1162706"/>
    <lineage>
        <taxon>Bacteria</taxon>
        <taxon>Bacillati</taxon>
        <taxon>Actinomycetota</taxon>
        <taxon>Thermoleophilia</taxon>
        <taxon>Solirubrobacterales</taxon>
        <taxon>Solirubrobacteraceae</taxon>
        <taxon>environmental samples</taxon>
    </lineage>
</organism>
<feature type="region of interest" description="Disordered" evidence="1">
    <location>
        <begin position="241"/>
        <end position="688"/>
    </location>
</feature>
<feature type="compositionally biased region" description="Basic and acidic residues" evidence="1">
    <location>
        <begin position="307"/>
        <end position="340"/>
    </location>
</feature>
<proteinExistence type="predicted"/>
<feature type="compositionally biased region" description="Basic and acidic residues" evidence="1">
    <location>
        <begin position="273"/>
        <end position="288"/>
    </location>
</feature>
<feature type="compositionally biased region" description="Basic and acidic residues" evidence="1">
    <location>
        <begin position="560"/>
        <end position="617"/>
    </location>
</feature>
<feature type="compositionally biased region" description="Basic and acidic residues" evidence="1">
    <location>
        <begin position="459"/>
        <end position="479"/>
    </location>
</feature>
<feature type="region of interest" description="Disordered" evidence="1">
    <location>
        <begin position="1"/>
        <end position="169"/>
    </location>
</feature>
<feature type="compositionally biased region" description="Low complexity" evidence="1">
    <location>
        <begin position="421"/>
        <end position="430"/>
    </location>
</feature>
<feature type="compositionally biased region" description="Low complexity" evidence="1">
    <location>
        <begin position="158"/>
        <end position="169"/>
    </location>
</feature>
<evidence type="ECO:0000256" key="1">
    <source>
        <dbReference type="SAM" id="MobiDB-lite"/>
    </source>
</evidence>
<feature type="compositionally biased region" description="Basic and acidic residues" evidence="1">
    <location>
        <begin position="501"/>
        <end position="536"/>
    </location>
</feature>
<reference evidence="2" key="1">
    <citation type="submission" date="2020-02" db="EMBL/GenBank/DDBJ databases">
        <authorList>
            <person name="Meier V. D."/>
        </authorList>
    </citation>
    <scope>NUCLEOTIDE SEQUENCE</scope>
    <source>
        <strain evidence="2">AVDCRST_MAG13</strain>
    </source>
</reference>
<accession>A0A6J4RI87</accession>
<gene>
    <name evidence="2" type="ORF">AVDCRST_MAG13-364</name>
</gene>
<feature type="compositionally biased region" description="Low complexity" evidence="1">
    <location>
        <begin position="124"/>
        <end position="134"/>
    </location>
</feature>
<evidence type="ECO:0000313" key="2">
    <source>
        <dbReference type="EMBL" id="CAA9469545.1"/>
    </source>
</evidence>
<feature type="compositionally biased region" description="Basic and acidic residues" evidence="1">
    <location>
        <begin position="436"/>
        <end position="452"/>
    </location>
</feature>
<feature type="compositionally biased region" description="Basic and acidic residues" evidence="1">
    <location>
        <begin position="242"/>
        <end position="255"/>
    </location>
</feature>
<feature type="compositionally biased region" description="Low complexity" evidence="1">
    <location>
        <begin position="543"/>
        <end position="553"/>
    </location>
</feature>
<dbReference type="AlphaFoldDB" id="A0A6J4RI87"/>
<feature type="compositionally biased region" description="Basic residues" evidence="1">
    <location>
        <begin position="56"/>
        <end position="70"/>
    </location>
</feature>
<sequence length="688" mass="73314">MDRPPAAPDGPGRHGGHGRRGLPELSRLRARVVRPPVPGRHPHGHRRPADAAGGVRAHRPRPARPARPRHRVPDAGAGGAAAPLPPLPARARARDGAGRGAPRPRGPGRVRGRRRGDAPLHPCGPGARPALLRPRGLHARRGPGLGAGPGDADRRAAPRPVALRQGDGAAGAGQIDDVLMMIAAAVQATAKTRERTKIRRARASLCIPGGYPGCRALQRPECEAEHGGARRVAGLGPGQVVADRREGHPAHEEARAGQPAPGGGGGAPPGQRRLVEGPRRQVEAHPDRDDGEAQPPEVPLGGQQQVHDQRPEREQAQRHGGREARHGEQRHPDRAVERRPPLRRLQARQVGQQRRLHGLEELERDAGDEEGVEHDPRGRARRDEEHRGVEQRLLGELDDRDGAREAPVIARAGGHRGDLVGPAAAGSGPPAQRPRHHEEGRQGRRGDPERHGGLPAGQAREDREREEHPRRRLEEHEAPVEAEPLLAREDPAGEVRGGVGDGRREQDPEQRGIAEGVLERAAEGEHERGEDRREGELDGQGPAQGMAVVLAAGAAGGDGPRQELLHGPVHDRQRDEEDGPQQRDRAVVLVAEDVRGEREVGEGHQARGRDPHGEDPRPAAVPAGAGRRAGPGRPALGGLADLRRQAGRAASSRGTASGPPRRCRARTAAGRRTAWTSGSRGRACCPAA</sequence>
<feature type="compositionally biased region" description="Low complexity" evidence="1">
    <location>
        <begin position="618"/>
        <end position="640"/>
    </location>
</feature>
<dbReference type="EMBL" id="CADCVO010000054">
    <property type="protein sequence ID" value="CAA9469545.1"/>
    <property type="molecule type" value="Genomic_DNA"/>
</dbReference>
<feature type="compositionally biased region" description="Basic and acidic residues" evidence="1">
    <location>
        <begin position="373"/>
        <end position="404"/>
    </location>
</feature>
<protein>
    <submittedName>
        <fullName evidence="2">Uncharacterized protein</fullName>
    </submittedName>
</protein>
<name>A0A6J4RI87_9ACTN</name>